<evidence type="ECO:0000313" key="2">
    <source>
        <dbReference type="Proteomes" id="UP000054024"/>
    </source>
</evidence>
<accession>A0A124GUE4</accession>
<comment type="caution">
    <text evidence="1">The sequence shown here is derived from an EMBL/GenBank/DDBJ whole genome shotgun (WGS) entry which is preliminary data.</text>
</comment>
<proteinExistence type="predicted"/>
<name>A0A124GUE4_9ACTN</name>
<dbReference type="AlphaFoldDB" id="A0A124GUE4"/>
<dbReference type="STRING" id="146536.AQI70_35215"/>
<reference evidence="1 2" key="1">
    <citation type="submission" date="2015-10" db="EMBL/GenBank/DDBJ databases">
        <title>Draft genome sequence of Streptomyces curacoi DSM 40107, type strain for the species Streptomyces curacoi.</title>
        <authorList>
            <person name="Ruckert C."/>
            <person name="Winkler A."/>
            <person name="Kalinowski J."/>
            <person name="Kampfer P."/>
            <person name="Glaeser S."/>
        </authorList>
    </citation>
    <scope>NUCLEOTIDE SEQUENCE [LARGE SCALE GENOMIC DNA]</scope>
    <source>
        <strain evidence="1 2">DSM 40107</strain>
    </source>
</reference>
<organism evidence="1 2">
    <name type="scientific">Streptomyces curacoi</name>
    <dbReference type="NCBI Taxonomy" id="146536"/>
    <lineage>
        <taxon>Bacteria</taxon>
        <taxon>Bacillati</taxon>
        <taxon>Actinomycetota</taxon>
        <taxon>Actinomycetes</taxon>
        <taxon>Kitasatosporales</taxon>
        <taxon>Streptomycetaceae</taxon>
        <taxon>Streptomyces</taxon>
    </lineage>
</organism>
<dbReference type="EMBL" id="LMWJ01000034">
    <property type="protein sequence ID" value="KUM67713.1"/>
    <property type="molecule type" value="Genomic_DNA"/>
</dbReference>
<sequence>MADGEAFYAEGAGRGLAKQFELQAYDLRAYLKKFENETGEEAISDGFGLLTESDEVRNAYIEYSTTAASAMKALHEHLDAIADALRKVNKNTEVNDEDLAVLFGKASGGNK</sequence>
<protein>
    <submittedName>
        <fullName evidence="1">Uncharacterized protein</fullName>
    </submittedName>
</protein>
<evidence type="ECO:0000313" key="1">
    <source>
        <dbReference type="EMBL" id="KUM67713.1"/>
    </source>
</evidence>
<dbReference type="Proteomes" id="UP000054024">
    <property type="component" value="Unassembled WGS sequence"/>
</dbReference>
<gene>
    <name evidence="1" type="ORF">AQI70_35215</name>
</gene>
<dbReference type="RefSeq" id="WP_062156512.1">
    <property type="nucleotide sequence ID" value="NZ_KQ947998.1"/>
</dbReference>
<keyword evidence="2" id="KW-1185">Reference proteome</keyword>